<dbReference type="InterPro" id="IPR056798">
    <property type="entry name" value="ADH_Fe_C"/>
</dbReference>
<evidence type="ECO:0000256" key="3">
    <source>
        <dbReference type="ARBA" id="ARBA00023002"/>
    </source>
</evidence>
<dbReference type="PANTHER" id="PTHR11496:SF102">
    <property type="entry name" value="ALCOHOL DEHYDROGENASE 4"/>
    <property type="match status" value="1"/>
</dbReference>
<feature type="domain" description="Fe-containing alcohol dehydrogenase-like C-terminal" evidence="6">
    <location>
        <begin position="189"/>
        <end position="376"/>
    </location>
</feature>
<dbReference type="RefSeq" id="WP_075370387.1">
    <property type="nucleotide sequence ID" value="NZ_MSDQ01000044.1"/>
</dbReference>
<dbReference type="AlphaFoldDB" id="A0A1Q8T8T4"/>
<name>A0A1Q8T8T4_9GAMM</name>
<evidence type="ECO:0000256" key="1">
    <source>
        <dbReference type="ARBA" id="ARBA00001962"/>
    </source>
</evidence>
<dbReference type="STRING" id="223900.GCA_000821045_02278"/>
<dbReference type="PROSITE" id="PS00913">
    <property type="entry name" value="ADH_IRON_1"/>
    <property type="match status" value="1"/>
</dbReference>
<evidence type="ECO:0000256" key="2">
    <source>
        <dbReference type="ARBA" id="ARBA00007358"/>
    </source>
</evidence>
<evidence type="ECO:0000259" key="6">
    <source>
        <dbReference type="Pfam" id="PF25137"/>
    </source>
</evidence>
<dbReference type="Pfam" id="PF25137">
    <property type="entry name" value="ADH_Fe_C"/>
    <property type="match status" value="1"/>
</dbReference>
<dbReference type="InterPro" id="IPR001670">
    <property type="entry name" value="ADH_Fe/GldA"/>
</dbReference>
<keyword evidence="3" id="KW-0560">Oxidoreductase</keyword>
<gene>
    <name evidence="7" type="ORF">BTW10_16755</name>
</gene>
<keyword evidence="8" id="KW-1185">Reference proteome</keyword>
<dbReference type="PANTHER" id="PTHR11496">
    <property type="entry name" value="ALCOHOL DEHYDROGENASE"/>
    <property type="match status" value="1"/>
</dbReference>
<dbReference type="FunFam" id="3.40.50.1970:FF:000003">
    <property type="entry name" value="Alcohol dehydrogenase, iron-containing"/>
    <property type="match status" value="1"/>
</dbReference>
<dbReference type="Gene3D" id="1.20.1090.10">
    <property type="entry name" value="Dehydroquinate synthase-like - alpha domain"/>
    <property type="match status" value="1"/>
</dbReference>
<dbReference type="Gene3D" id="3.40.50.1970">
    <property type="match status" value="1"/>
</dbReference>
<dbReference type="InterPro" id="IPR018211">
    <property type="entry name" value="ADH_Fe_CS"/>
</dbReference>
<evidence type="ECO:0000259" key="5">
    <source>
        <dbReference type="Pfam" id="PF00465"/>
    </source>
</evidence>
<dbReference type="GO" id="GO:0046872">
    <property type="term" value="F:metal ion binding"/>
    <property type="evidence" value="ECO:0007669"/>
    <property type="project" value="InterPro"/>
</dbReference>
<reference evidence="7 8" key="1">
    <citation type="submission" date="2016-12" db="EMBL/GenBank/DDBJ databases">
        <title>Draft genome sequences of strains Salinicola socius SMB35, Salinicola sp. MH3R3-1 and Chromohalobacter sp. SMB17 from the Verkhnekamsk potash mining region of Russia.</title>
        <authorList>
            <person name="Mavrodi D.V."/>
            <person name="Olsson B.E."/>
            <person name="Korsakova E.S."/>
            <person name="Pyankova A."/>
            <person name="Mavrodi O.V."/>
            <person name="Plotnikova E.G."/>
        </authorList>
    </citation>
    <scope>NUCLEOTIDE SEQUENCE [LARGE SCALE GENOMIC DNA]</scope>
    <source>
        <strain evidence="7 8">SMB17</strain>
    </source>
</reference>
<sequence>MSATINYLTKIRFGDDALDDLADELAQLGVATPLIVTDAGLAASGLVTRVQEAIGGTRPAPVYDGTPANPTEVAIEEAVTCYHEHACNGIVALGGGSSIDLAKGVALLASHPAPLRQYAVMEGGAARIGSQVLPLVAIPTTAGTGSEVGRAALISMRDERKLGFLSPHLIPDVAICDPLLTLSLPAHLTAATGMDAIAHCVETFLSPRFNPPADAIALDGLQRATRYIRTAVNDGSNLEARREMLMAATQGALAFQKGLGAVHSLSHALGGFHDLKLHHGTLNALLMPIVLRFNQDHCGDKFARLRDAMGLAPGTDVVEAFIQLNIDLGLPMRLSDLGVTRERLAPVAQWALEDHSTATNPRAPTHDDFQRMLLEAL</sequence>
<evidence type="ECO:0000256" key="4">
    <source>
        <dbReference type="ARBA" id="ARBA00023027"/>
    </source>
</evidence>
<dbReference type="FunFam" id="1.20.1090.10:FF:000001">
    <property type="entry name" value="Aldehyde-alcohol dehydrogenase"/>
    <property type="match status" value="1"/>
</dbReference>
<keyword evidence="4" id="KW-0520">NAD</keyword>
<dbReference type="CDD" id="cd14861">
    <property type="entry name" value="Fe-ADH-like"/>
    <property type="match status" value="1"/>
</dbReference>
<accession>A0A1Q8T8T4</accession>
<proteinExistence type="inferred from homology"/>
<evidence type="ECO:0000313" key="8">
    <source>
        <dbReference type="Proteomes" id="UP000186806"/>
    </source>
</evidence>
<dbReference type="GO" id="GO:0004022">
    <property type="term" value="F:alcohol dehydrogenase (NAD+) activity"/>
    <property type="evidence" value="ECO:0007669"/>
    <property type="project" value="TreeGrafter"/>
</dbReference>
<feature type="domain" description="Alcohol dehydrogenase iron-type/glycerol dehydrogenase GldA" evidence="5">
    <location>
        <begin position="9"/>
        <end position="178"/>
    </location>
</feature>
<comment type="caution">
    <text evidence="7">The sequence shown here is derived from an EMBL/GenBank/DDBJ whole genome shotgun (WGS) entry which is preliminary data.</text>
</comment>
<comment type="similarity">
    <text evidence="2">Belongs to the iron-containing alcohol dehydrogenase family.</text>
</comment>
<dbReference type="Pfam" id="PF00465">
    <property type="entry name" value="Fe-ADH"/>
    <property type="match status" value="1"/>
</dbReference>
<dbReference type="SUPFAM" id="SSF56796">
    <property type="entry name" value="Dehydroquinate synthase-like"/>
    <property type="match status" value="1"/>
</dbReference>
<dbReference type="EMBL" id="MSDQ01000044">
    <property type="protein sequence ID" value="OLO10085.1"/>
    <property type="molecule type" value="Genomic_DNA"/>
</dbReference>
<dbReference type="InterPro" id="IPR039697">
    <property type="entry name" value="Alcohol_dehydrogenase_Fe"/>
</dbReference>
<organism evidence="7 8">
    <name type="scientific">Chromohalobacter japonicus</name>
    <dbReference type="NCBI Taxonomy" id="223900"/>
    <lineage>
        <taxon>Bacteria</taxon>
        <taxon>Pseudomonadati</taxon>
        <taxon>Pseudomonadota</taxon>
        <taxon>Gammaproteobacteria</taxon>
        <taxon>Oceanospirillales</taxon>
        <taxon>Halomonadaceae</taxon>
        <taxon>Chromohalobacter</taxon>
    </lineage>
</organism>
<comment type="cofactor">
    <cofactor evidence="1">
        <name>Fe cation</name>
        <dbReference type="ChEBI" id="CHEBI:24875"/>
    </cofactor>
</comment>
<evidence type="ECO:0000313" key="7">
    <source>
        <dbReference type="EMBL" id="OLO10085.1"/>
    </source>
</evidence>
<protein>
    <submittedName>
        <fullName evidence="7">4-hydroxybutyrate dehydrogenase</fullName>
    </submittedName>
</protein>
<dbReference type="Proteomes" id="UP000186806">
    <property type="component" value="Unassembled WGS sequence"/>
</dbReference>